<dbReference type="Proteomes" id="UP000000852">
    <property type="component" value="Chromosome"/>
</dbReference>
<proteinExistence type="predicted"/>
<keyword evidence="2" id="KW-1185">Reference proteome</keyword>
<protein>
    <submittedName>
        <fullName evidence="1">Uncharacterized protein</fullName>
    </submittedName>
</protein>
<accession>C6XUS6</accession>
<gene>
    <name evidence="1" type="ordered locus">Phep_1715</name>
</gene>
<reference evidence="1 2" key="1">
    <citation type="journal article" date="2009" name="Stand. Genomic Sci.">
        <title>Complete genome sequence of Pedobacter heparinus type strain (HIM 762-3).</title>
        <authorList>
            <person name="Han C."/>
            <person name="Spring S."/>
            <person name="Lapidus A."/>
            <person name="Del Rio T.G."/>
            <person name="Tice H."/>
            <person name="Copeland A."/>
            <person name="Cheng J.F."/>
            <person name="Lucas S."/>
            <person name="Chen F."/>
            <person name="Nolan M."/>
            <person name="Bruce D."/>
            <person name="Goodwin L."/>
            <person name="Pitluck S."/>
            <person name="Ivanova N."/>
            <person name="Mavromatis K."/>
            <person name="Mikhailova N."/>
            <person name="Pati A."/>
            <person name="Chen A."/>
            <person name="Palaniappan K."/>
            <person name="Land M."/>
            <person name="Hauser L."/>
            <person name="Chang Y.J."/>
            <person name="Jeffries C.C."/>
            <person name="Saunders E."/>
            <person name="Chertkov O."/>
            <person name="Brettin T."/>
            <person name="Goker M."/>
            <person name="Rohde M."/>
            <person name="Bristow J."/>
            <person name="Eisen J.A."/>
            <person name="Markowitz V."/>
            <person name="Hugenholtz P."/>
            <person name="Kyrpides N.C."/>
            <person name="Klenk H.P."/>
            <person name="Detter J.C."/>
        </authorList>
    </citation>
    <scope>NUCLEOTIDE SEQUENCE [LARGE SCALE GENOMIC DNA]</scope>
    <source>
        <strain evidence="2">ATCC 13125 / DSM 2366 / CIP 104194 / JCM 7457 / NBRC 12017 / NCIMB 9290 / NRRL B-14731 / HIM 762-3</strain>
    </source>
</reference>
<organism evidence="1 2">
    <name type="scientific">Pedobacter heparinus (strain ATCC 13125 / DSM 2366 / CIP 104194 / JCM 7457 / NBRC 12017 / NCIMB 9290 / NRRL B-14731 / HIM 762-3)</name>
    <dbReference type="NCBI Taxonomy" id="485917"/>
    <lineage>
        <taxon>Bacteria</taxon>
        <taxon>Pseudomonadati</taxon>
        <taxon>Bacteroidota</taxon>
        <taxon>Sphingobacteriia</taxon>
        <taxon>Sphingobacteriales</taxon>
        <taxon>Sphingobacteriaceae</taxon>
        <taxon>Pedobacter</taxon>
    </lineage>
</organism>
<sequence>MIIKGKQEGVIVGKNLKSDPTFVPGRTLFEACAHLAHKKGTFYEQATTKVLSSEQQGGK</sequence>
<evidence type="ECO:0000313" key="1">
    <source>
        <dbReference type="EMBL" id="ACU03926.1"/>
    </source>
</evidence>
<dbReference type="RefSeq" id="WP_015807540.1">
    <property type="nucleotide sequence ID" value="NC_013061.1"/>
</dbReference>
<evidence type="ECO:0000313" key="2">
    <source>
        <dbReference type="Proteomes" id="UP000000852"/>
    </source>
</evidence>
<name>C6XUS6_PEDHD</name>
<dbReference type="STRING" id="485917.Phep_1715"/>
<dbReference type="AlphaFoldDB" id="C6XUS6"/>
<dbReference type="HOGENOM" id="CLU_2956483_0_0_10"/>
<dbReference type="KEGG" id="phe:Phep_1715"/>
<dbReference type="EMBL" id="CP001681">
    <property type="protein sequence ID" value="ACU03926.1"/>
    <property type="molecule type" value="Genomic_DNA"/>
</dbReference>